<organism evidence="7 8">
    <name type="scientific">Alosa alosa</name>
    <name type="common">allis shad</name>
    <dbReference type="NCBI Taxonomy" id="278164"/>
    <lineage>
        <taxon>Eukaryota</taxon>
        <taxon>Metazoa</taxon>
        <taxon>Chordata</taxon>
        <taxon>Craniata</taxon>
        <taxon>Vertebrata</taxon>
        <taxon>Euteleostomi</taxon>
        <taxon>Actinopterygii</taxon>
        <taxon>Neopterygii</taxon>
        <taxon>Teleostei</taxon>
        <taxon>Clupei</taxon>
        <taxon>Clupeiformes</taxon>
        <taxon>Clupeoidei</taxon>
        <taxon>Clupeidae</taxon>
        <taxon>Alosa</taxon>
    </lineage>
</organism>
<dbReference type="SUPFAM" id="SSF52047">
    <property type="entry name" value="RNI-like"/>
    <property type="match status" value="1"/>
</dbReference>
<gene>
    <name evidence="7" type="ORF">AALO_G00092110</name>
</gene>
<dbReference type="SUPFAM" id="SSF47986">
    <property type="entry name" value="DEATH domain"/>
    <property type="match status" value="1"/>
</dbReference>
<dbReference type="SMART" id="SM01288">
    <property type="entry name" value="FISNA"/>
    <property type="match status" value="1"/>
</dbReference>
<dbReference type="InterPro" id="IPR032675">
    <property type="entry name" value="LRR_dom_sf"/>
</dbReference>
<dbReference type="SMART" id="SM00368">
    <property type="entry name" value="LRR_RI"/>
    <property type="match status" value="3"/>
</dbReference>
<dbReference type="InterPro" id="IPR051261">
    <property type="entry name" value="NLR"/>
</dbReference>
<accession>A0AAV6GTM7</accession>
<dbReference type="Gene3D" id="3.80.10.10">
    <property type="entry name" value="Ribonuclease Inhibitor"/>
    <property type="match status" value="1"/>
</dbReference>
<dbReference type="InterPro" id="IPR011029">
    <property type="entry name" value="DEATH-like_dom_sf"/>
</dbReference>
<dbReference type="Proteomes" id="UP000823561">
    <property type="component" value="Chromosome 7"/>
</dbReference>
<evidence type="ECO:0000259" key="6">
    <source>
        <dbReference type="PROSITE" id="PS50824"/>
    </source>
</evidence>
<name>A0AAV6GTM7_9TELE</name>
<sequence length="406" mass="45657">MKDAYGEEGSVKITLTILKKMNLNDLAVKLEERPQTQTPPSPVPMKNDESMPDPLTFKQNCNKNPVWSLSQKVSIMAVNALELLCETLDELETADLKRFRTYLSERTVEELKPIPKGNLEDKCATDVASIMKDAYEGEGSVKMTLTILRKMNLNDLADKLQERAESAERDDAILQEVIAKHKKWMIEKFGEIHECIEDKKNKTLLRKIYTELYITEGESEGVNTQHEQEIQQYMNSGKELSPAQCSTLAYIILVSEDALDEFDLIKYKTTSEGRKRLLIVLKACRKARLVGFDLREDSCEVLTSALQSENSLLKELDLSSNPLRDSGVRLLSVGLKHTNCRLERLRLCDCKITHNSCEIVASVLQSTNSLIKLDLGENDLGDSGVKFLLKALCSPHCKLQTLSGGS</sequence>
<dbReference type="Pfam" id="PF14484">
    <property type="entry name" value="FISNA"/>
    <property type="match status" value="1"/>
</dbReference>
<keyword evidence="5" id="KW-0175">Coiled coil</keyword>
<evidence type="ECO:0000313" key="7">
    <source>
        <dbReference type="EMBL" id="KAG5277854.1"/>
    </source>
</evidence>
<evidence type="ECO:0000256" key="4">
    <source>
        <dbReference type="ARBA" id="ARBA00022737"/>
    </source>
</evidence>
<evidence type="ECO:0000256" key="5">
    <source>
        <dbReference type="SAM" id="Coils"/>
    </source>
</evidence>
<feature type="coiled-coil region" evidence="5">
    <location>
        <begin position="150"/>
        <end position="177"/>
    </location>
</feature>
<keyword evidence="3" id="KW-0433">Leucine-rich repeat</keyword>
<comment type="caution">
    <text evidence="7">The sequence shown here is derived from an EMBL/GenBank/DDBJ whole genome shotgun (WGS) entry which is preliminary data.</text>
</comment>
<keyword evidence="2" id="KW-0963">Cytoplasm</keyword>
<dbReference type="InterPro" id="IPR004020">
    <property type="entry name" value="DAPIN"/>
</dbReference>
<feature type="domain" description="Pyrin" evidence="6">
    <location>
        <begin position="76"/>
        <end position="166"/>
    </location>
</feature>
<evidence type="ECO:0000256" key="2">
    <source>
        <dbReference type="ARBA" id="ARBA00022490"/>
    </source>
</evidence>
<evidence type="ECO:0000256" key="1">
    <source>
        <dbReference type="ARBA" id="ARBA00004496"/>
    </source>
</evidence>
<dbReference type="CDD" id="cd08321">
    <property type="entry name" value="Pyrin_ASC-like"/>
    <property type="match status" value="1"/>
</dbReference>
<dbReference type="PANTHER" id="PTHR24106">
    <property type="entry name" value="NACHT, LRR AND CARD DOMAINS-CONTAINING"/>
    <property type="match status" value="1"/>
</dbReference>
<evidence type="ECO:0000313" key="8">
    <source>
        <dbReference type="Proteomes" id="UP000823561"/>
    </source>
</evidence>
<reference evidence="7" key="1">
    <citation type="submission" date="2020-10" db="EMBL/GenBank/DDBJ databases">
        <title>Chromosome-scale genome assembly of the Allis shad, Alosa alosa.</title>
        <authorList>
            <person name="Margot Z."/>
            <person name="Christophe K."/>
            <person name="Cabau C."/>
            <person name="Louis A."/>
            <person name="Berthelot C."/>
            <person name="Parey E."/>
            <person name="Roest Crollius H."/>
            <person name="Montfort J."/>
            <person name="Robinson-Rechavi M."/>
            <person name="Bucao C."/>
            <person name="Bouchez O."/>
            <person name="Gislard M."/>
            <person name="Lluch J."/>
            <person name="Milhes M."/>
            <person name="Lampietro C."/>
            <person name="Lopez Roques C."/>
            <person name="Donnadieu C."/>
            <person name="Braasch I."/>
            <person name="Desvignes T."/>
            <person name="Postlethwait J."/>
            <person name="Bobe J."/>
            <person name="Guiguen Y."/>
        </authorList>
    </citation>
    <scope>NUCLEOTIDE SEQUENCE</scope>
    <source>
        <strain evidence="7">M-15738</strain>
        <tissue evidence="7">Blood</tissue>
    </source>
</reference>
<comment type="subcellular location">
    <subcellularLocation>
        <location evidence="1">Cytoplasm</location>
    </subcellularLocation>
</comment>
<dbReference type="AlphaFoldDB" id="A0AAV6GTM7"/>
<dbReference type="SMART" id="SM01289">
    <property type="entry name" value="PYRIN"/>
    <property type="match status" value="1"/>
</dbReference>
<dbReference type="GO" id="GO:0005737">
    <property type="term" value="C:cytoplasm"/>
    <property type="evidence" value="ECO:0007669"/>
    <property type="project" value="UniProtKB-SubCell"/>
</dbReference>
<dbReference type="InterPro" id="IPR029495">
    <property type="entry name" value="NACHT-assoc"/>
</dbReference>
<dbReference type="Gene3D" id="1.10.533.10">
    <property type="entry name" value="Death Domain, Fas"/>
    <property type="match status" value="2"/>
</dbReference>
<protein>
    <recommendedName>
        <fullName evidence="6">Pyrin domain-containing protein</fullName>
    </recommendedName>
</protein>
<dbReference type="Pfam" id="PF13516">
    <property type="entry name" value="LRR_6"/>
    <property type="match status" value="2"/>
</dbReference>
<proteinExistence type="predicted"/>
<dbReference type="InterPro" id="IPR001611">
    <property type="entry name" value="Leu-rich_rpt"/>
</dbReference>
<dbReference type="EMBL" id="JADWDJ010000007">
    <property type="protein sequence ID" value="KAG5277854.1"/>
    <property type="molecule type" value="Genomic_DNA"/>
</dbReference>
<evidence type="ECO:0000256" key="3">
    <source>
        <dbReference type="ARBA" id="ARBA00022614"/>
    </source>
</evidence>
<dbReference type="PROSITE" id="PS50824">
    <property type="entry name" value="DAPIN"/>
    <property type="match status" value="1"/>
</dbReference>
<keyword evidence="8" id="KW-1185">Reference proteome</keyword>
<dbReference type="Pfam" id="PF02758">
    <property type="entry name" value="PYRIN"/>
    <property type="match status" value="1"/>
</dbReference>
<keyword evidence="4" id="KW-0677">Repeat</keyword>